<name>A0A7J9B3J6_9ROSI</name>
<reference evidence="1 2" key="1">
    <citation type="journal article" date="2019" name="Genome Biol. Evol.">
        <title>Insights into the evolution of the New World diploid cottons (Gossypium, subgenus Houzingenia) based on genome sequencing.</title>
        <authorList>
            <person name="Grover C.E."/>
            <person name="Arick M.A. 2nd"/>
            <person name="Thrash A."/>
            <person name="Conover J.L."/>
            <person name="Sanders W.S."/>
            <person name="Peterson D.G."/>
            <person name="Frelichowski J.E."/>
            <person name="Scheffler J.A."/>
            <person name="Scheffler B.E."/>
            <person name="Wendel J.F."/>
        </authorList>
    </citation>
    <scope>NUCLEOTIDE SEQUENCE [LARGE SCALE GENOMIC DNA]</scope>
    <source>
        <strain evidence="1">4</strain>
        <tissue evidence="1">Leaf</tissue>
    </source>
</reference>
<dbReference type="AlphaFoldDB" id="A0A7J9B3J6"/>
<dbReference type="EMBL" id="JABEZV010447922">
    <property type="protein sequence ID" value="MBA0730906.1"/>
    <property type="molecule type" value="Genomic_DNA"/>
</dbReference>
<accession>A0A7J9B3J6</accession>
<gene>
    <name evidence="1" type="ORF">Golax_020455</name>
</gene>
<comment type="caution">
    <text evidence="1">The sequence shown here is derived from an EMBL/GenBank/DDBJ whole genome shotgun (WGS) entry which is preliminary data.</text>
</comment>
<proteinExistence type="predicted"/>
<evidence type="ECO:0000313" key="1">
    <source>
        <dbReference type="EMBL" id="MBA0730906.1"/>
    </source>
</evidence>
<evidence type="ECO:0000313" key="2">
    <source>
        <dbReference type="Proteomes" id="UP000593574"/>
    </source>
</evidence>
<protein>
    <submittedName>
        <fullName evidence="1">Uncharacterized protein</fullName>
    </submittedName>
</protein>
<sequence length="129" mass="14444">MRNMLVDLWHPLEGVTISDIGEKRGPATVSKWLREEILGRDPLRGNLGGKLSARRMKHIKERCGFSNGIEVDVDGSRGGLCLGWNNGCTIQLKSYSVLHIDVEIDQGDGTDKWRCTGFYSALDERIDEL</sequence>
<dbReference type="Proteomes" id="UP000593574">
    <property type="component" value="Unassembled WGS sequence"/>
</dbReference>
<keyword evidence="2" id="KW-1185">Reference proteome</keyword>
<organism evidence="1 2">
    <name type="scientific">Gossypium laxum</name>
    <dbReference type="NCBI Taxonomy" id="34288"/>
    <lineage>
        <taxon>Eukaryota</taxon>
        <taxon>Viridiplantae</taxon>
        <taxon>Streptophyta</taxon>
        <taxon>Embryophyta</taxon>
        <taxon>Tracheophyta</taxon>
        <taxon>Spermatophyta</taxon>
        <taxon>Magnoliopsida</taxon>
        <taxon>eudicotyledons</taxon>
        <taxon>Gunneridae</taxon>
        <taxon>Pentapetalae</taxon>
        <taxon>rosids</taxon>
        <taxon>malvids</taxon>
        <taxon>Malvales</taxon>
        <taxon>Malvaceae</taxon>
        <taxon>Malvoideae</taxon>
        <taxon>Gossypium</taxon>
    </lineage>
</organism>